<evidence type="ECO:0000259" key="3">
    <source>
        <dbReference type="Pfam" id="PF05899"/>
    </source>
</evidence>
<feature type="domain" description="(S)-ureidoglycine aminohydrolase cupin" evidence="3">
    <location>
        <begin position="282"/>
        <end position="328"/>
    </location>
</feature>
<dbReference type="Pfam" id="PF05899">
    <property type="entry name" value="Cupin_3"/>
    <property type="match status" value="1"/>
</dbReference>
<dbReference type="Pfam" id="PF07883">
    <property type="entry name" value="Cupin_2"/>
    <property type="match status" value="1"/>
</dbReference>
<gene>
    <name evidence="5" type="ORF">ALTATR162_LOCUS4087</name>
</gene>
<dbReference type="InterPro" id="IPR013096">
    <property type="entry name" value="Cupin_2"/>
</dbReference>
<dbReference type="AlphaFoldDB" id="A0A8J2HZC1"/>
<dbReference type="InterPro" id="IPR008579">
    <property type="entry name" value="UGlyAH_Cupin_dom"/>
</dbReference>
<sequence>MATTATPSLPILTRNGSAMPSSSPAKSETQQSTLPRVRHPAGAPTPYLLPSYTGEHLTIPGTKSVFRIMCSTAETDNTMSVFGMDGVLADPPGFHYHNQAHDVFMCTKGRLKVWAGDKCRILYPGDFAYVPPGVVHQPQLLDQGPNATMGLVTPGDWVDFFRFVGEDYGGVLCDEFDNRNTGAVFGPKIREIKERFDVVFQPQFQGADVADFEDGECVLPEGQEPYFLKANTGPCFLLEGVLSRPFITMKQSKAPKGNFAITSIESGSELSNSVLSKGFVFEKVHQVYHVLDGAVLLTVNGESGHLVRAGETAFIPAGTEVAVEFVDRYVRFWSYANGNGLEALIAEAGGAFEGKMVPDEIRSVDADKVREVAKQLKIKVRSGKIFTDNLAFFNNWELFWSSDDTQLEQLTSTGPFAGTLSSFTTGVRLRTRYQDLLDQATSIPSGIPTTFWASDSNRVIETAKHFAAGFFGIDYNSTNKATLQVISEHSSLGADTLTPGRTCLANKKDEIEGQRKGYRLAGEYRATYMPAIRERLLNQTGMHFEDHEIYAMQEMCGFETTVRGRSDWCDVFTRDEFLSFEYARDILHYYRAGPGQKYATSMGWLWLNATTNLLLEGPEAGPLFFSFVHDGDIAPMMTSLDVINDDEHLPITHIAHDRKWRKSQVSPMDGRIIFELLSCRNNTQSSPDKFVRLNINDGITAIPGCDSGPGRSCPLAEFAARTKKKGEEVENFKELCGLDDGATERITFLHQGRGHPIQGKN</sequence>
<dbReference type="GeneID" id="67015715"/>
<dbReference type="Proteomes" id="UP000676310">
    <property type="component" value="Unassembled WGS sequence"/>
</dbReference>
<comment type="caution">
    <text evidence="5">The sequence shown here is derived from an EMBL/GenBank/DDBJ whole genome shotgun (WGS) entry which is preliminary data.</text>
</comment>
<dbReference type="InterPro" id="IPR029033">
    <property type="entry name" value="His_PPase_superfam"/>
</dbReference>
<accession>A0A8J2HZC1</accession>
<dbReference type="CDD" id="cd07061">
    <property type="entry name" value="HP_HAP_like"/>
    <property type="match status" value="1"/>
</dbReference>
<dbReference type="GO" id="GO:0003993">
    <property type="term" value="F:acid phosphatase activity"/>
    <property type="evidence" value="ECO:0007669"/>
    <property type="project" value="TreeGrafter"/>
</dbReference>
<protein>
    <submittedName>
        <fullName evidence="5">Uncharacterized protein</fullName>
    </submittedName>
</protein>
<dbReference type="OrthoDB" id="2588190at2759"/>
<dbReference type="Pfam" id="PF00328">
    <property type="entry name" value="His_Phos_2"/>
    <property type="match status" value="1"/>
</dbReference>
<feature type="domain" description="Cupin type-2" evidence="4">
    <location>
        <begin position="93"/>
        <end position="139"/>
    </location>
</feature>
<dbReference type="RefSeq" id="XP_043167632.1">
    <property type="nucleotide sequence ID" value="XM_043311697.1"/>
</dbReference>
<evidence type="ECO:0000256" key="2">
    <source>
        <dbReference type="SAM" id="MobiDB-lite"/>
    </source>
</evidence>
<dbReference type="Gene3D" id="3.40.50.1240">
    <property type="entry name" value="Phosphoglycerate mutase-like"/>
    <property type="match status" value="1"/>
</dbReference>
<dbReference type="InterPro" id="IPR011051">
    <property type="entry name" value="RmlC_Cupin_sf"/>
</dbReference>
<keyword evidence="1" id="KW-0378">Hydrolase</keyword>
<dbReference type="CDD" id="cd02215">
    <property type="entry name" value="cupin_QDO_N_C"/>
    <property type="match status" value="1"/>
</dbReference>
<dbReference type="SUPFAM" id="SSF51182">
    <property type="entry name" value="RmlC-like cupins"/>
    <property type="match status" value="1"/>
</dbReference>
<evidence type="ECO:0000259" key="4">
    <source>
        <dbReference type="Pfam" id="PF07883"/>
    </source>
</evidence>
<dbReference type="GO" id="GO:0009277">
    <property type="term" value="C:fungal-type cell wall"/>
    <property type="evidence" value="ECO:0007669"/>
    <property type="project" value="TreeGrafter"/>
</dbReference>
<evidence type="ECO:0000313" key="5">
    <source>
        <dbReference type="EMBL" id="CAG5156289.1"/>
    </source>
</evidence>
<feature type="region of interest" description="Disordered" evidence="2">
    <location>
        <begin position="1"/>
        <end position="40"/>
    </location>
</feature>
<dbReference type="EMBL" id="CAJRGZ010000017">
    <property type="protein sequence ID" value="CAG5156289.1"/>
    <property type="molecule type" value="Genomic_DNA"/>
</dbReference>
<dbReference type="PANTHER" id="PTHR20963:SF18">
    <property type="entry name" value="ACID PHOSPHATASE PHO11-RELATED"/>
    <property type="match status" value="1"/>
</dbReference>
<organism evidence="5 6">
    <name type="scientific">Alternaria atra</name>
    <dbReference type="NCBI Taxonomy" id="119953"/>
    <lineage>
        <taxon>Eukaryota</taxon>
        <taxon>Fungi</taxon>
        <taxon>Dikarya</taxon>
        <taxon>Ascomycota</taxon>
        <taxon>Pezizomycotina</taxon>
        <taxon>Dothideomycetes</taxon>
        <taxon>Pleosporomycetidae</taxon>
        <taxon>Pleosporales</taxon>
        <taxon>Pleosporineae</taxon>
        <taxon>Pleosporaceae</taxon>
        <taxon>Alternaria</taxon>
        <taxon>Alternaria sect. Ulocladioides</taxon>
    </lineage>
</organism>
<dbReference type="PANTHER" id="PTHR20963">
    <property type="entry name" value="MULTIPLE INOSITOL POLYPHOSPHATE PHOSPHATASE-RELATED"/>
    <property type="match status" value="1"/>
</dbReference>
<proteinExistence type="predicted"/>
<dbReference type="InterPro" id="IPR000560">
    <property type="entry name" value="His_Pase_clade-2"/>
</dbReference>
<name>A0A8J2HZC1_9PLEO</name>
<reference evidence="5" key="1">
    <citation type="submission" date="2021-05" db="EMBL/GenBank/DDBJ databases">
        <authorList>
            <person name="Stam R."/>
        </authorList>
    </citation>
    <scope>NUCLEOTIDE SEQUENCE</scope>
    <source>
        <strain evidence="5">CS162</strain>
    </source>
</reference>
<keyword evidence="6" id="KW-1185">Reference proteome</keyword>
<dbReference type="Gene3D" id="2.60.120.10">
    <property type="entry name" value="Jelly Rolls"/>
    <property type="match status" value="2"/>
</dbReference>
<evidence type="ECO:0000256" key="1">
    <source>
        <dbReference type="ARBA" id="ARBA00022801"/>
    </source>
</evidence>
<dbReference type="SUPFAM" id="SSF53254">
    <property type="entry name" value="Phosphoglycerate mutase-like"/>
    <property type="match status" value="1"/>
</dbReference>
<dbReference type="InterPro" id="IPR014710">
    <property type="entry name" value="RmlC-like_jellyroll"/>
</dbReference>
<feature type="compositionally biased region" description="Polar residues" evidence="2">
    <location>
        <begin position="14"/>
        <end position="34"/>
    </location>
</feature>
<evidence type="ECO:0000313" key="6">
    <source>
        <dbReference type="Proteomes" id="UP000676310"/>
    </source>
</evidence>